<dbReference type="Pfam" id="PF22564">
    <property type="entry name" value="HAAS"/>
    <property type="match status" value="1"/>
</dbReference>
<keyword evidence="4" id="KW-1185">Reference proteome</keyword>
<feature type="transmembrane region" description="Helical" evidence="2">
    <location>
        <begin position="167"/>
        <end position="186"/>
    </location>
</feature>
<keyword evidence="2" id="KW-1133">Transmembrane helix</keyword>
<keyword evidence="2" id="KW-0472">Membrane</keyword>
<proteinExistence type="predicted"/>
<evidence type="ECO:0000256" key="1">
    <source>
        <dbReference type="SAM" id="MobiDB-lite"/>
    </source>
</evidence>
<evidence type="ECO:0000256" key="2">
    <source>
        <dbReference type="SAM" id="Phobius"/>
    </source>
</evidence>
<keyword evidence="2" id="KW-0812">Transmembrane</keyword>
<organism evidence="3 4">
    <name type="scientific">Streptomyces bikiniensis</name>
    <dbReference type="NCBI Taxonomy" id="1896"/>
    <lineage>
        <taxon>Bacteria</taxon>
        <taxon>Bacillati</taxon>
        <taxon>Actinomycetota</taxon>
        <taxon>Actinomycetes</taxon>
        <taxon>Kitasatosporales</taxon>
        <taxon>Streptomycetaceae</taxon>
        <taxon>Streptomyces</taxon>
    </lineage>
</organism>
<dbReference type="RefSeq" id="WP_399616480.1">
    <property type="nucleotide sequence ID" value="NZ_JBITYT010000008.1"/>
</dbReference>
<sequence length="195" mass="20219">MTRTAHPLVTDYLATVGREASFLPAERREELLADLREHLDVAVGEERDPETVRAALDRLGSPAAIVAAARAEEPETAGAPAGPRPEGVSKGRTTHTAVLLGVSGLAVLLGSYVGLIVLIAGLVLLWTSDAWERGTKVLSTALVVLAPLALPLSGLLGAAGRIGPTELLVLLVTAVALPVVAAVRLIRAARRTARA</sequence>
<reference evidence="3 4" key="1">
    <citation type="submission" date="2024-10" db="EMBL/GenBank/DDBJ databases">
        <title>The Natural Products Discovery Center: Release of the First 8490 Sequenced Strains for Exploring Actinobacteria Biosynthetic Diversity.</title>
        <authorList>
            <person name="Kalkreuter E."/>
            <person name="Kautsar S.A."/>
            <person name="Yang D."/>
            <person name="Bader C.D."/>
            <person name="Teijaro C.N."/>
            <person name="Fluegel L."/>
            <person name="Davis C.M."/>
            <person name="Simpson J.R."/>
            <person name="Lauterbach L."/>
            <person name="Steele A.D."/>
            <person name="Gui C."/>
            <person name="Meng S."/>
            <person name="Li G."/>
            <person name="Viehrig K."/>
            <person name="Ye F."/>
            <person name="Su P."/>
            <person name="Kiefer A.F."/>
            <person name="Nichols A."/>
            <person name="Cepeda A.J."/>
            <person name="Yan W."/>
            <person name="Fan B."/>
            <person name="Jiang Y."/>
            <person name="Adhikari A."/>
            <person name="Zheng C.-J."/>
            <person name="Schuster L."/>
            <person name="Cowan T.M."/>
            <person name="Smanski M.J."/>
            <person name="Chevrette M.G."/>
            <person name="De Carvalho L.P.S."/>
            <person name="Shen B."/>
        </authorList>
    </citation>
    <scope>NUCLEOTIDE SEQUENCE [LARGE SCALE GENOMIC DNA]</scope>
    <source>
        <strain evidence="3 4">NPDC053346</strain>
    </source>
</reference>
<evidence type="ECO:0000313" key="4">
    <source>
        <dbReference type="Proteomes" id="UP001614391"/>
    </source>
</evidence>
<feature type="transmembrane region" description="Helical" evidence="2">
    <location>
        <begin position="137"/>
        <end position="161"/>
    </location>
</feature>
<protein>
    <submittedName>
        <fullName evidence="3">HAAS signaling domain-containing protein</fullName>
    </submittedName>
</protein>
<feature type="compositionally biased region" description="Low complexity" evidence="1">
    <location>
        <begin position="76"/>
        <end position="86"/>
    </location>
</feature>
<accession>A0ABW8CZ48</accession>
<comment type="caution">
    <text evidence="3">The sequence shown here is derived from an EMBL/GenBank/DDBJ whole genome shotgun (WGS) entry which is preliminary data.</text>
</comment>
<feature type="transmembrane region" description="Helical" evidence="2">
    <location>
        <begin position="97"/>
        <end position="125"/>
    </location>
</feature>
<evidence type="ECO:0000313" key="3">
    <source>
        <dbReference type="EMBL" id="MFI9121650.1"/>
    </source>
</evidence>
<name>A0ABW8CZ48_STRBI</name>
<gene>
    <name evidence="3" type="ORF">ACIGW0_19940</name>
</gene>
<dbReference type="Proteomes" id="UP001614391">
    <property type="component" value="Unassembled WGS sequence"/>
</dbReference>
<dbReference type="EMBL" id="JBITYT010000008">
    <property type="protein sequence ID" value="MFI9121650.1"/>
    <property type="molecule type" value="Genomic_DNA"/>
</dbReference>
<feature type="region of interest" description="Disordered" evidence="1">
    <location>
        <begin position="70"/>
        <end position="90"/>
    </location>
</feature>